<dbReference type="Gene3D" id="1.20.1270.340">
    <property type="match status" value="1"/>
</dbReference>
<name>A0ABY0BX25_9GAMM</name>
<dbReference type="RefSeq" id="WP_126789887.1">
    <property type="nucleotide sequence ID" value="NZ_PIPN01000005.1"/>
</dbReference>
<protein>
    <recommendedName>
        <fullName evidence="4">Primosomal replication protein N</fullName>
    </recommendedName>
</protein>
<evidence type="ECO:0008006" key="4">
    <source>
        <dbReference type="Google" id="ProtNLM"/>
    </source>
</evidence>
<reference evidence="2 3" key="1">
    <citation type="journal article" date="2018" name="Front. Microbiol.">
        <title>Genome-Based Analysis Reveals the Taxonomy and Diversity of the Family Idiomarinaceae.</title>
        <authorList>
            <person name="Liu Y."/>
            <person name="Lai Q."/>
            <person name="Shao Z."/>
        </authorList>
    </citation>
    <scope>NUCLEOTIDE SEQUENCE [LARGE SCALE GENOMIC DNA]</scope>
    <source>
        <strain evidence="2 3">GBSy1</strain>
    </source>
</reference>
<dbReference type="Proteomes" id="UP000287410">
    <property type="component" value="Unassembled WGS sequence"/>
</dbReference>
<gene>
    <name evidence="2" type="ORF">CWE12_11715</name>
</gene>
<dbReference type="InterPro" id="IPR038338">
    <property type="entry name" value="PriC_sf"/>
</dbReference>
<proteinExistence type="predicted"/>
<feature type="region of interest" description="Disordered" evidence="1">
    <location>
        <begin position="94"/>
        <end position="118"/>
    </location>
</feature>
<evidence type="ECO:0000313" key="3">
    <source>
        <dbReference type="Proteomes" id="UP000287410"/>
    </source>
</evidence>
<dbReference type="InterPro" id="IPR010890">
    <property type="entry name" value="PriC"/>
</dbReference>
<comment type="caution">
    <text evidence="2">The sequence shown here is derived from an EMBL/GenBank/DDBJ whole genome shotgun (WGS) entry which is preliminary data.</text>
</comment>
<dbReference type="Pfam" id="PF07445">
    <property type="entry name" value="PriC"/>
    <property type="match status" value="1"/>
</dbReference>
<organism evidence="2 3">
    <name type="scientific">Aliidiomarina sedimenti</name>
    <dbReference type="NCBI Taxonomy" id="1933879"/>
    <lineage>
        <taxon>Bacteria</taxon>
        <taxon>Pseudomonadati</taxon>
        <taxon>Pseudomonadota</taxon>
        <taxon>Gammaproteobacteria</taxon>
        <taxon>Alteromonadales</taxon>
        <taxon>Idiomarinaceae</taxon>
        <taxon>Aliidiomarina</taxon>
    </lineage>
</organism>
<accession>A0ABY0BX25</accession>
<feature type="compositionally biased region" description="Polar residues" evidence="1">
    <location>
        <begin position="109"/>
        <end position="118"/>
    </location>
</feature>
<evidence type="ECO:0000313" key="2">
    <source>
        <dbReference type="EMBL" id="RUO28950.1"/>
    </source>
</evidence>
<sequence>MSPPAHSFQTVLEQLLTRLRNEGRQLPKTLPRAWFSDELFHCRSEYSADYLREIEENARTLDKLSPQASSYGYLSQRVEAQLLAYTQAILRARKPAANSRPATARSGPSAKQDSARKTLSTLHQELAEHHEYERRLQDNLREAQQKAVAGTGKHDVIIKCQQRLLRCQRAIAAIEKKIESN</sequence>
<keyword evidence="3" id="KW-1185">Reference proteome</keyword>
<evidence type="ECO:0000256" key="1">
    <source>
        <dbReference type="SAM" id="MobiDB-lite"/>
    </source>
</evidence>
<dbReference type="EMBL" id="PIPN01000005">
    <property type="protein sequence ID" value="RUO28950.1"/>
    <property type="molecule type" value="Genomic_DNA"/>
</dbReference>